<keyword evidence="3" id="KW-0378">Hydrolase</keyword>
<dbReference type="SUPFAM" id="SSF51445">
    <property type="entry name" value="(Trans)glycosidases"/>
    <property type="match status" value="1"/>
</dbReference>
<reference evidence="7 8" key="1">
    <citation type="submission" date="2020-07" db="EMBL/GenBank/DDBJ databases">
        <title>Halosimplex pelagicum sp. nov. and Halosimplex rubrum sp. nov., isolated from salted brown alga Laminaria, and emended description of the genus Halosimplex.</title>
        <authorList>
            <person name="Cui H."/>
        </authorList>
    </citation>
    <scope>NUCLEOTIDE SEQUENCE [LARGE SCALE GENOMIC DNA]</scope>
    <source>
        <strain evidence="7 8">R27</strain>
    </source>
</reference>
<dbReference type="GO" id="GO:0005975">
    <property type="term" value="P:carbohydrate metabolic process"/>
    <property type="evidence" value="ECO:0007669"/>
    <property type="project" value="InterPro"/>
</dbReference>
<evidence type="ECO:0000256" key="3">
    <source>
        <dbReference type="ARBA" id="ARBA00022801"/>
    </source>
</evidence>
<evidence type="ECO:0000256" key="1">
    <source>
        <dbReference type="ARBA" id="ARBA00007401"/>
    </source>
</evidence>
<dbReference type="InterPro" id="IPR013783">
    <property type="entry name" value="Ig-like_fold"/>
</dbReference>
<evidence type="ECO:0000259" key="6">
    <source>
        <dbReference type="SMART" id="SM00560"/>
    </source>
</evidence>
<dbReference type="InterPro" id="IPR008979">
    <property type="entry name" value="Galactose-bd-like_sf"/>
</dbReference>
<dbReference type="SUPFAM" id="SSF49303">
    <property type="entry name" value="beta-Galactosidase/glucuronidase domain"/>
    <property type="match status" value="1"/>
</dbReference>
<dbReference type="SUPFAM" id="SSF49785">
    <property type="entry name" value="Galactose-binding domain-like"/>
    <property type="match status" value="1"/>
</dbReference>
<dbReference type="SUPFAM" id="SSF49899">
    <property type="entry name" value="Concanavalin A-like lectins/glucanases"/>
    <property type="match status" value="1"/>
</dbReference>
<keyword evidence="8" id="KW-1185">Reference proteome</keyword>
<keyword evidence="5" id="KW-0326">Glycosidase</keyword>
<dbReference type="RefSeq" id="WP_179908317.1">
    <property type="nucleotide sequence ID" value="NZ_CP058910.1"/>
</dbReference>
<dbReference type="Pfam" id="PF02836">
    <property type="entry name" value="Glyco_hydro_2_C"/>
    <property type="match status" value="1"/>
</dbReference>
<comment type="similarity">
    <text evidence="1">Belongs to the glycosyl hydrolase 2 family.</text>
</comment>
<keyword evidence="4" id="KW-1015">Disulfide bond</keyword>
<dbReference type="GO" id="GO:0004553">
    <property type="term" value="F:hydrolase activity, hydrolyzing O-glycosyl compounds"/>
    <property type="evidence" value="ECO:0007669"/>
    <property type="project" value="InterPro"/>
</dbReference>
<evidence type="ECO:0000256" key="2">
    <source>
        <dbReference type="ARBA" id="ARBA00022729"/>
    </source>
</evidence>
<dbReference type="InterPro" id="IPR051913">
    <property type="entry name" value="GH2_Domain-Containing"/>
</dbReference>
<dbReference type="KEGG" id="hrr:HZS55_14515"/>
<dbReference type="OrthoDB" id="233534at2157"/>
<dbReference type="Gene3D" id="2.60.120.200">
    <property type="match status" value="1"/>
</dbReference>
<dbReference type="InterPro" id="IPR017853">
    <property type="entry name" value="GH"/>
</dbReference>
<evidence type="ECO:0000256" key="4">
    <source>
        <dbReference type="ARBA" id="ARBA00023157"/>
    </source>
</evidence>
<sequence length="977" mass="107168">MASVAAIGASNAAVSSVHAAQRESGTDASEWEPAAVPFDMATPWYDEISPDTVHDKYPRPQLVRDDWQSLNGVWEFAGASEGESAPIGQELGENILVPFPPESSLSGIQRHEERMWYRTTFSVPNEWLMPTAHPGKGVDNNPNSKRLLLHFERADWEATVYVNGEEATTHRGGYDSFSVDVTEHLSEEGEQELVVGVYDPTDTGTQPVGKQEVAQDRDIFFTPSSGIWDSVWMEPVPDSSIDGLDLTPNVEEERLEITVDASEGTTARATAFDGDREVGSVTGPANEALELPIPDPRLWSPEDPFLYDLEVELYKGEMCGQSDGNGEEAGGEANDSASSRACGRVVDAVESYFGMRSVDKRSIRGVVRPTLNGEFVFHNGIYDQGYWPDGIYTPPTDEARKYDLELAKDLGFNAYRKHIKIPSKRWFYWADRVGLLVWQDIPNQPLGQPVRNENAQEQFRSELRDMIAQNDNHPSLAVWVPVNEGWGHGKTNYDRIRSTTNFVLELDGERLIDSLSGIDTMFVDGEIEGDMLDYHNYGQVTPLPESTDTQMSVVGESSAGWTPIKGHQWDDSDPSGNTPEVLVENLITRAENNRHYMTEDGFSGAINLQTTDTEYHYQGVVTYDREVFKPDLVSDNAVSRIRAANQALIDASKEIDQRPYFSLDVPTSISADETFELAVTLTNPEREEDGSFAATNVELGVSELPDGFETETQTATAFDVIGEGLSETARWEITADSDTVDPGVYEFIVEASFEYDGETITVTETAESEIEASEPRLVGSWSFDSGSGDTAADGAGGNDGTLVGDPEWVTGTVGSALAFDGSDDYVDTNANVLDTTEDYSVAAWVKLDDASGFQTAVSQVMGDGAAFFLQYLGTEEKFAFSFSGGRAFGGPTVESGQWYHVVGVHDTYEGRAKLYVDGERVAAINREPTTSNGDLLVGRATVGGNPVDFWNGTIDEVRVYQSSLDDAAVRDLYESGQ</sequence>
<dbReference type="Proteomes" id="UP000509667">
    <property type="component" value="Chromosome"/>
</dbReference>
<dbReference type="PANTHER" id="PTHR42732:SF2">
    <property type="entry name" value="BETA-MANNOSIDASE"/>
    <property type="match status" value="1"/>
</dbReference>
<dbReference type="InterPro" id="IPR054593">
    <property type="entry name" value="Beta-mannosidase-like_N2"/>
</dbReference>
<organism evidence="7 8">
    <name type="scientific">Halosimplex rubrum</name>
    <dbReference type="NCBI Taxonomy" id="869889"/>
    <lineage>
        <taxon>Archaea</taxon>
        <taxon>Methanobacteriati</taxon>
        <taxon>Methanobacteriota</taxon>
        <taxon>Stenosarchaea group</taxon>
        <taxon>Halobacteria</taxon>
        <taxon>Halobacteriales</taxon>
        <taxon>Haloarculaceae</taxon>
        <taxon>Halosimplex</taxon>
    </lineage>
</organism>
<dbReference type="Pfam" id="PF00703">
    <property type="entry name" value="Glyco_hydro_2"/>
    <property type="match status" value="1"/>
</dbReference>
<proteinExistence type="inferred from homology"/>
<dbReference type="Gene3D" id="3.20.20.80">
    <property type="entry name" value="Glycosidases"/>
    <property type="match status" value="1"/>
</dbReference>
<feature type="domain" description="LamG-like jellyroll fold" evidence="6">
    <location>
        <begin position="837"/>
        <end position="967"/>
    </location>
</feature>
<dbReference type="AlphaFoldDB" id="A0A7D5TPV6"/>
<name>A0A7D5TPV6_9EURY</name>
<dbReference type="Gene3D" id="2.60.120.260">
    <property type="entry name" value="Galactose-binding domain-like"/>
    <property type="match status" value="1"/>
</dbReference>
<dbReference type="InterPro" id="IPR006102">
    <property type="entry name" value="Ig-like_GH2"/>
</dbReference>
<dbReference type="InterPro" id="IPR036156">
    <property type="entry name" value="Beta-gal/glucu_dom_sf"/>
</dbReference>
<evidence type="ECO:0000256" key="5">
    <source>
        <dbReference type="ARBA" id="ARBA00023295"/>
    </source>
</evidence>
<gene>
    <name evidence="7" type="ORF">HZS55_14515</name>
</gene>
<dbReference type="Gene3D" id="2.60.40.10">
    <property type="entry name" value="Immunoglobulins"/>
    <property type="match status" value="1"/>
</dbReference>
<dbReference type="InterPro" id="IPR006103">
    <property type="entry name" value="Glyco_hydro_2_cat"/>
</dbReference>
<evidence type="ECO:0000313" key="7">
    <source>
        <dbReference type="EMBL" id="QLH78434.1"/>
    </source>
</evidence>
<dbReference type="Pfam" id="PF22666">
    <property type="entry name" value="Glyco_hydro_2_N2"/>
    <property type="match status" value="1"/>
</dbReference>
<keyword evidence="2" id="KW-0732">Signal</keyword>
<dbReference type="InterPro" id="IPR013320">
    <property type="entry name" value="ConA-like_dom_sf"/>
</dbReference>
<dbReference type="EMBL" id="CP058910">
    <property type="protein sequence ID" value="QLH78434.1"/>
    <property type="molecule type" value="Genomic_DNA"/>
</dbReference>
<accession>A0A7D5TPV6</accession>
<evidence type="ECO:0000313" key="8">
    <source>
        <dbReference type="Proteomes" id="UP000509667"/>
    </source>
</evidence>
<dbReference type="PANTHER" id="PTHR42732">
    <property type="entry name" value="BETA-GALACTOSIDASE"/>
    <property type="match status" value="1"/>
</dbReference>
<dbReference type="GeneID" id="56079100"/>
<dbReference type="InterPro" id="IPR006558">
    <property type="entry name" value="LamG-like"/>
</dbReference>
<dbReference type="Pfam" id="PF13385">
    <property type="entry name" value="Laminin_G_3"/>
    <property type="match status" value="1"/>
</dbReference>
<dbReference type="SMART" id="SM00560">
    <property type="entry name" value="LamGL"/>
    <property type="match status" value="1"/>
</dbReference>
<protein>
    <recommendedName>
        <fullName evidence="6">LamG-like jellyroll fold domain-containing protein</fullName>
    </recommendedName>
</protein>